<reference evidence="2" key="1">
    <citation type="journal article" date="2021" name="PeerJ">
        <title>Extensive microbial diversity within the chicken gut microbiome revealed by metagenomics and culture.</title>
        <authorList>
            <person name="Gilroy R."/>
            <person name="Ravi A."/>
            <person name="Getino M."/>
            <person name="Pursley I."/>
            <person name="Horton D.L."/>
            <person name="Alikhan N.F."/>
            <person name="Baker D."/>
            <person name="Gharbi K."/>
            <person name="Hall N."/>
            <person name="Watson M."/>
            <person name="Adriaenssens E.M."/>
            <person name="Foster-Nyarko E."/>
            <person name="Jarju S."/>
            <person name="Secka A."/>
            <person name="Antonio M."/>
            <person name="Oren A."/>
            <person name="Chaudhuri R.R."/>
            <person name="La Ragione R."/>
            <person name="Hildebrand F."/>
            <person name="Pallen M.J."/>
        </authorList>
    </citation>
    <scope>NUCLEOTIDE SEQUENCE</scope>
    <source>
        <strain evidence="2">Gambia11-129</strain>
    </source>
</reference>
<accession>A0A9D1PU46</accession>
<dbReference type="InterPro" id="IPR002123">
    <property type="entry name" value="Plipid/glycerol_acylTrfase"/>
</dbReference>
<dbReference type="PANTHER" id="PTHR30068:SF3">
    <property type="entry name" value="PHOSPHOLIPID_GLYCEROL ACYLTRANSFERASE DOMAIN-CONTAINING PROTEIN"/>
    <property type="match status" value="1"/>
</dbReference>
<sequence>MFDSSKYRDIEPYKGVDFKESFARFLSKTDMLSAFVGNLLLDDDPRKDLFTSFIYSTKDRIQNYSDFQNVITAGVLIPAIVEKTVKEFSFSGTENLDNDKGYLFISTHRDIVLDCALTDYALMLSKKPLCQMAFGDNLISSQFVEDLFRLNGGVIVKRDLPMREKYLESIRLSEYLVDTVTLDNCSIWIAQKSGRSKDGLDITHPAIIKMLFLSKKKDGISFADLIKSVRIVPVSISYEYNPNDINMAREEVAIRKNGAHEKKKYEDTISMMRGIKGYKGRVHVSFGQALEGDYENPEEVAKEIDRQIHLSYRLFSTNYIAYDILSGKNEFKSNYSDFDRASFINRLSHLTEEVKMEVIRGYANPVKSYLEQCGKL</sequence>
<organism evidence="2 3">
    <name type="scientific">Candidatus Ornithospirochaeta avicola</name>
    <dbReference type="NCBI Taxonomy" id="2840896"/>
    <lineage>
        <taxon>Bacteria</taxon>
        <taxon>Pseudomonadati</taxon>
        <taxon>Spirochaetota</taxon>
        <taxon>Spirochaetia</taxon>
        <taxon>Spirochaetales</taxon>
        <taxon>Spirochaetaceae</taxon>
        <taxon>Spirochaetaceae incertae sedis</taxon>
        <taxon>Candidatus Ornithospirochaeta</taxon>
    </lineage>
</organism>
<dbReference type="EMBL" id="DXHU01000016">
    <property type="protein sequence ID" value="HIV98919.1"/>
    <property type="molecule type" value="Genomic_DNA"/>
</dbReference>
<reference evidence="2" key="2">
    <citation type="submission" date="2021-04" db="EMBL/GenBank/DDBJ databases">
        <authorList>
            <person name="Gilroy R."/>
        </authorList>
    </citation>
    <scope>NUCLEOTIDE SEQUENCE</scope>
    <source>
        <strain evidence="2">Gambia11-129</strain>
    </source>
</reference>
<dbReference type="Pfam" id="PF01553">
    <property type="entry name" value="Acyltransferase"/>
    <property type="match status" value="1"/>
</dbReference>
<dbReference type="GO" id="GO:0016746">
    <property type="term" value="F:acyltransferase activity"/>
    <property type="evidence" value="ECO:0007669"/>
    <property type="project" value="UniProtKB-KW"/>
</dbReference>
<gene>
    <name evidence="2" type="ORF">IAB12_03975</name>
</gene>
<evidence type="ECO:0000313" key="3">
    <source>
        <dbReference type="Proteomes" id="UP000823936"/>
    </source>
</evidence>
<comment type="caution">
    <text evidence="2">The sequence shown here is derived from an EMBL/GenBank/DDBJ whole genome shotgun (WGS) entry which is preliminary data.</text>
</comment>
<keyword evidence="2" id="KW-0808">Transferase</keyword>
<proteinExistence type="predicted"/>
<dbReference type="Proteomes" id="UP000823936">
    <property type="component" value="Unassembled WGS sequence"/>
</dbReference>
<dbReference type="GO" id="GO:0019698">
    <property type="term" value="P:D-galacturonate catabolic process"/>
    <property type="evidence" value="ECO:0007669"/>
    <property type="project" value="TreeGrafter"/>
</dbReference>
<evidence type="ECO:0000313" key="2">
    <source>
        <dbReference type="EMBL" id="HIV98919.1"/>
    </source>
</evidence>
<feature type="domain" description="Phospholipid/glycerol acyltransferase" evidence="1">
    <location>
        <begin position="89"/>
        <end position="236"/>
    </location>
</feature>
<dbReference type="SUPFAM" id="SSF69593">
    <property type="entry name" value="Glycerol-3-phosphate (1)-acyltransferase"/>
    <property type="match status" value="1"/>
</dbReference>
<evidence type="ECO:0000259" key="1">
    <source>
        <dbReference type="Pfam" id="PF01553"/>
    </source>
</evidence>
<dbReference type="PANTHER" id="PTHR30068">
    <property type="entry name" value="URONATE ISOMERASE"/>
    <property type="match status" value="1"/>
</dbReference>
<keyword evidence="2" id="KW-0012">Acyltransferase</keyword>
<dbReference type="AlphaFoldDB" id="A0A9D1PU46"/>
<name>A0A9D1PU46_9SPIO</name>
<protein>
    <submittedName>
        <fullName evidence="2">1-acyl-sn-glycerol-3-phosphate acyltransferase</fullName>
    </submittedName>
</protein>
<dbReference type="GO" id="GO:0042840">
    <property type="term" value="P:D-glucuronate catabolic process"/>
    <property type="evidence" value="ECO:0007669"/>
    <property type="project" value="TreeGrafter"/>
</dbReference>